<dbReference type="PANTHER" id="PTHR31726:SF2">
    <property type="entry name" value="PROTEIN ICE2"/>
    <property type="match status" value="1"/>
</dbReference>
<dbReference type="HOGENOM" id="CLU_027878_1_0_1"/>
<feature type="transmembrane region" description="Helical" evidence="1">
    <location>
        <begin position="299"/>
        <end position="320"/>
    </location>
</feature>
<dbReference type="PANTHER" id="PTHR31726">
    <property type="entry name" value="PROTEIN ICE2"/>
    <property type="match status" value="1"/>
</dbReference>
<keyword evidence="1" id="KW-1133">Transmembrane helix</keyword>
<name>A0A074VHL6_AURM1</name>
<keyword evidence="3" id="KW-1185">Reference proteome</keyword>
<feature type="transmembrane region" description="Helical" evidence="1">
    <location>
        <begin position="171"/>
        <end position="192"/>
    </location>
</feature>
<evidence type="ECO:0000313" key="3">
    <source>
        <dbReference type="Proteomes" id="UP000030672"/>
    </source>
</evidence>
<reference evidence="2 3" key="1">
    <citation type="journal article" date="2014" name="BMC Genomics">
        <title>Genome sequencing of four Aureobasidium pullulans varieties: biotechnological potential, stress tolerance, and description of new species.</title>
        <authorList>
            <person name="Gostin Ar C."/>
            <person name="Ohm R.A."/>
            <person name="Kogej T."/>
            <person name="Sonjak S."/>
            <person name="Turk M."/>
            <person name="Zajc J."/>
            <person name="Zalar P."/>
            <person name="Grube M."/>
            <person name="Sun H."/>
            <person name="Han J."/>
            <person name="Sharma A."/>
            <person name="Chiniquy J."/>
            <person name="Ngan C.Y."/>
            <person name="Lipzen A."/>
            <person name="Barry K."/>
            <person name="Grigoriev I.V."/>
            <person name="Gunde-Cimerman N."/>
        </authorList>
    </citation>
    <scope>NUCLEOTIDE SEQUENCE [LARGE SCALE GENOMIC DNA]</scope>
    <source>
        <strain evidence="2 3">CBS 110374</strain>
    </source>
</reference>
<organism evidence="2 3">
    <name type="scientific">Aureobasidium melanogenum (strain CBS 110374)</name>
    <name type="common">Aureobasidium pullulans var. melanogenum</name>
    <dbReference type="NCBI Taxonomy" id="1043003"/>
    <lineage>
        <taxon>Eukaryota</taxon>
        <taxon>Fungi</taxon>
        <taxon>Dikarya</taxon>
        <taxon>Ascomycota</taxon>
        <taxon>Pezizomycotina</taxon>
        <taxon>Dothideomycetes</taxon>
        <taxon>Dothideomycetidae</taxon>
        <taxon>Dothideales</taxon>
        <taxon>Saccotheciaceae</taxon>
        <taxon>Aureobasidium</taxon>
    </lineage>
</organism>
<dbReference type="GO" id="GO:0048309">
    <property type="term" value="P:endoplasmic reticulum inheritance"/>
    <property type="evidence" value="ECO:0007669"/>
    <property type="project" value="TreeGrafter"/>
</dbReference>
<dbReference type="AlphaFoldDB" id="A0A074VHL6"/>
<feature type="transmembrane region" description="Helical" evidence="1">
    <location>
        <begin position="204"/>
        <end position="224"/>
    </location>
</feature>
<keyword evidence="1" id="KW-0812">Transmembrane</keyword>
<dbReference type="Pfam" id="PF08426">
    <property type="entry name" value="ICE2"/>
    <property type="match status" value="1"/>
</dbReference>
<dbReference type="GO" id="GO:0097038">
    <property type="term" value="C:perinuclear endoplasmic reticulum"/>
    <property type="evidence" value="ECO:0007669"/>
    <property type="project" value="TreeGrafter"/>
</dbReference>
<dbReference type="EMBL" id="KL584845">
    <property type="protein sequence ID" value="KEQ59998.1"/>
    <property type="molecule type" value="Genomic_DNA"/>
</dbReference>
<gene>
    <name evidence="2" type="ORF">M437DRAFT_55432</name>
</gene>
<dbReference type="GO" id="GO:0032541">
    <property type="term" value="C:cortical endoplasmic reticulum"/>
    <property type="evidence" value="ECO:0007669"/>
    <property type="project" value="TreeGrafter"/>
</dbReference>
<evidence type="ECO:0000313" key="2">
    <source>
        <dbReference type="EMBL" id="KEQ59998.1"/>
    </source>
</evidence>
<proteinExistence type="predicted"/>
<sequence length="437" mass="47975">MWYITRILSALLFLFSVVFTIPLAFDVGGRTCGLAFSLSLSAFYFFYSALRLATPDSSRLRYALVNIIAASQWIVIPTLMIWSLNKFSIDSDASAWVEKTFSGKRAQHDTFYAWVFGSDGLVQSLTIGGWDKLLRWSTPVFQLSEGFCSLLVIQAAGQITRYLVNREGGDGWMIGLLITSASIISSSVYFLWRITTFPELGNVDAILIGVAITCAFFLCVWGIGSGKGNPVESSLLFAYITLCIYQIFTDYQPSNPSQPVAVPAEPDFPPLPPIIMASYSTLMHALSTLPSTIHTSFNFLFAAIMTITPSVIISLAYRLFVMYASARIIPAVRESGARALSQEPSLEDSDGVGQVLGFLSYFSPSILIAVYTSLLMQHFASASADHPGEWWTSQGGDAGSNVWRWANLAGTMALYAVELYLGKGHDDSSLTSHWKID</sequence>
<dbReference type="GO" id="GO:0000921">
    <property type="term" value="P:septin ring assembly"/>
    <property type="evidence" value="ECO:0007669"/>
    <property type="project" value="TreeGrafter"/>
</dbReference>
<accession>A0A074VHL6</accession>
<feature type="transmembrane region" description="Helical" evidence="1">
    <location>
        <begin position="62"/>
        <end position="84"/>
    </location>
</feature>
<protein>
    <submittedName>
        <fullName evidence="2">ICE2-domain-containing protein</fullName>
    </submittedName>
</protein>
<evidence type="ECO:0000256" key="1">
    <source>
        <dbReference type="SAM" id="Phobius"/>
    </source>
</evidence>
<dbReference type="GeneID" id="63916243"/>
<dbReference type="STRING" id="1043003.A0A074VHL6"/>
<feature type="transmembrane region" description="Helical" evidence="1">
    <location>
        <begin position="34"/>
        <end position="50"/>
    </location>
</feature>
<keyword evidence="1" id="KW-0472">Membrane</keyword>
<dbReference type="InterPro" id="IPR013635">
    <property type="entry name" value="Ice2"/>
</dbReference>
<dbReference type="Proteomes" id="UP000030672">
    <property type="component" value="Unassembled WGS sequence"/>
</dbReference>
<dbReference type="GO" id="GO:0005789">
    <property type="term" value="C:endoplasmic reticulum membrane"/>
    <property type="evidence" value="ECO:0007669"/>
    <property type="project" value="TreeGrafter"/>
</dbReference>
<dbReference type="RefSeq" id="XP_040877021.1">
    <property type="nucleotide sequence ID" value="XM_041022870.1"/>
</dbReference>